<dbReference type="OrthoDB" id="431936at2759"/>
<dbReference type="PANTHER" id="PTHR43215">
    <property type="entry name" value="RADIAL SPOKE HEAD 1 HOMOLOG"/>
    <property type="match status" value="1"/>
</dbReference>
<protein>
    <recommendedName>
        <fullName evidence="5">MORN repeat containing</fullName>
    </recommendedName>
</protein>
<comment type="caution">
    <text evidence="3">The sequence shown here is derived from an EMBL/GenBank/DDBJ whole genome shotgun (WGS) entry which is preliminary data.</text>
</comment>
<gene>
    <name evidence="3" type="ORF">FOL47_006106</name>
</gene>
<dbReference type="PANTHER" id="PTHR43215:SF14">
    <property type="entry name" value="RADIAL SPOKE HEAD 1 HOMOLOG"/>
    <property type="match status" value="1"/>
</dbReference>
<reference evidence="3 4" key="1">
    <citation type="submission" date="2020-04" db="EMBL/GenBank/DDBJ databases">
        <title>Perkinsus chesapeaki whole genome sequence.</title>
        <authorList>
            <person name="Bogema D.R."/>
        </authorList>
    </citation>
    <scope>NUCLEOTIDE SEQUENCE [LARGE SCALE GENOMIC DNA]</scope>
    <source>
        <strain evidence="3">ATCC PRA-425</strain>
    </source>
</reference>
<evidence type="ECO:0000313" key="4">
    <source>
        <dbReference type="Proteomes" id="UP000591131"/>
    </source>
</evidence>
<name>A0A7J6MXV5_PERCH</name>
<dbReference type="Proteomes" id="UP000591131">
    <property type="component" value="Unassembled WGS sequence"/>
</dbReference>
<proteinExistence type="predicted"/>
<evidence type="ECO:0000313" key="3">
    <source>
        <dbReference type="EMBL" id="KAF4676468.1"/>
    </source>
</evidence>
<organism evidence="3 4">
    <name type="scientific">Perkinsus chesapeaki</name>
    <name type="common">Clam parasite</name>
    <name type="synonym">Perkinsus andrewsi</name>
    <dbReference type="NCBI Taxonomy" id="330153"/>
    <lineage>
        <taxon>Eukaryota</taxon>
        <taxon>Sar</taxon>
        <taxon>Alveolata</taxon>
        <taxon>Perkinsozoa</taxon>
        <taxon>Perkinsea</taxon>
        <taxon>Perkinsida</taxon>
        <taxon>Perkinsidae</taxon>
        <taxon>Perkinsus</taxon>
    </lineage>
</organism>
<keyword evidence="2" id="KW-0732">Signal</keyword>
<sequence>MYFPRITLALVLIATLMTDTTEAVQLHRKGKGKGIFSKIASKLGGKKKQARASGPLLMQVNVMRPYGQPITTKLPYEPWPYDHRYIGMTAREVITKFKSSTFPVRNFPSNLLDATVDEIYQKSAKLHFKTCTFAMQLLQKEKYDKVRKIRAENYYRPPKRPGFFQRLNRMRRSTKLGIKRNGLKRICGLTGKTRDTVRVNILVTEQVPSAEVFVMLPEEDLMTGDAQQQTNSQPHHQTQFPSDASWQWLGKIQQQRFASYTLPASALLRVQSLWDNVHNTNNATVVEYSPKHRDIRLTPATLSLAIGKHDIMDTDTKEVLQWWHLNGTAATVIGNTDHSDQLFRTQFNVDDLSEKVKKWQETCVDDNFACARPDRNFVMAKLALNESVWSPTQQQIIDGALADSREAHLKYPRFTPQGHKRSRISTGLRGALAAWYSSARTTARPEEMPLVSGGVASAESDTWMLTLPEELHDRVRQECMKQLYKWTRRSHVLEFTALYGVRVYRAGSMLHVHTDRPMTHVLSCILNVHSKGPQWALTIQGFDDEFADIVLEEGELLLYESASSPHGRVGRLGEGGEVANVFIHFKPQGWPQQFLRDEQPSSSRQFCGLFTMSESGIPEVVENPEGLRHGTFLFPNGGLYCGEYILEQVGRSQPGEGDETAPDTGAVEYRKVIHGKGEYRIHGSHFKGTWQRGRRLRGTQTFKNGDTYTGYFNHTRGTDEQSSPETHRYQGHGTYTWSMPRGRHQREQSYEGMWHDGKMHGFGTYSHFVEGVNCKTFQGVSLHGSFDSGIDRQDQTTVTEYMHWYRNLLEPGVAKAALNLNENINMLIGEGLNPESPARTDLATKLLMKCCERATGEEGSDEEDVWTLNPEGSVEAPACVTARGALPTVRGLLVRAKLIGAVATSLEPAKQDGQSEGKDAPKACTVLNDSDVCGRVNSPQHCIAHQVLRVAVTYPDPQGASTVPIEGYIDFININKDAVDGSTCDWRILHVDSGYEDRLDEKTEFEALTSAGNKTKKK</sequence>
<feature type="chain" id="PRO_5029476801" description="MORN repeat containing" evidence="2">
    <location>
        <begin position="24"/>
        <end position="1018"/>
    </location>
</feature>
<keyword evidence="4" id="KW-1185">Reference proteome</keyword>
<evidence type="ECO:0000256" key="1">
    <source>
        <dbReference type="SAM" id="MobiDB-lite"/>
    </source>
</evidence>
<feature type="region of interest" description="Disordered" evidence="1">
    <location>
        <begin position="714"/>
        <end position="739"/>
    </location>
</feature>
<evidence type="ECO:0000256" key="2">
    <source>
        <dbReference type="SAM" id="SignalP"/>
    </source>
</evidence>
<accession>A0A7J6MXV5</accession>
<evidence type="ECO:0008006" key="5">
    <source>
        <dbReference type="Google" id="ProtNLM"/>
    </source>
</evidence>
<dbReference type="AlphaFoldDB" id="A0A7J6MXV5"/>
<dbReference type="EMBL" id="JAAPAO010000034">
    <property type="protein sequence ID" value="KAF4676468.1"/>
    <property type="molecule type" value="Genomic_DNA"/>
</dbReference>
<feature type="signal peptide" evidence="2">
    <location>
        <begin position="1"/>
        <end position="23"/>
    </location>
</feature>